<feature type="signal peptide" evidence="1">
    <location>
        <begin position="1"/>
        <end position="22"/>
    </location>
</feature>
<feature type="chain" id="PRO_5046238695" evidence="1">
    <location>
        <begin position="23"/>
        <end position="318"/>
    </location>
</feature>
<dbReference type="NCBIfam" id="TIGR02122">
    <property type="entry name" value="TRAP_TAXI"/>
    <property type="match status" value="1"/>
</dbReference>
<reference evidence="2 3" key="1">
    <citation type="submission" date="2024-05" db="EMBL/GenBank/DDBJ databases">
        <title>Neorhizobium sp. Rsf11, a plant growth promoting and heavy metal resistant PAH-degrader.</title>
        <authorList>
            <person name="Golubev S.N."/>
            <person name="Muratova A.Y."/>
            <person name="Markelova M.I."/>
        </authorList>
    </citation>
    <scope>NUCLEOTIDE SEQUENCE [LARGE SCALE GENOMIC DNA]</scope>
    <source>
        <strain evidence="2 3">Rsf11</strain>
    </source>
</reference>
<dbReference type="Proteomes" id="UP001496627">
    <property type="component" value="Unassembled WGS sequence"/>
</dbReference>
<comment type="caution">
    <text evidence="2">The sequence shown here is derived from an EMBL/GenBank/DDBJ whole genome shotgun (WGS) entry which is preliminary data.</text>
</comment>
<evidence type="ECO:0000313" key="3">
    <source>
        <dbReference type="Proteomes" id="UP001496627"/>
    </source>
</evidence>
<sequence length="318" mass="33748">MKKLMLSAVFTAGLILSGHASAQTVGIATSNPGSIFHNIGTAVAKAANDAGLNTTIQPATSPNQYMPLVNQNEVEFGVGNLEEFNNALKGEAWFQGSVNENLRVVGLIMPIREAIFVKASSDIKTTADLKGKPMVDGYTAQQTILPQLDAIYATVGLSRKDMQPVQVPSVVAGADAFIAGQSVGFIFAHGAGKVREADAAVGGIRALTIPDTEEAKAAIRQHWKSGYVVKMEPGPANPGVLEPGTFIAYPQLVFTNAAVSEDIVYKMTKVLYDSKASMQAAFPPFAEFDPKAMVGETAPGEYHPGAIKFYKEADLWKG</sequence>
<protein>
    <submittedName>
        <fullName evidence="2">TAXI family TRAP transporter solute-binding subunit</fullName>
    </submittedName>
</protein>
<organism evidence="2 3">
    <name type="scientific">Neorhizobium phenanthreniclasticum</name>
    <dbReference type="NCBI Taxonomy" id="3157917"/>
    <lineage>
        <taxon>Bacteria</taxon>
        <taxon>Pseudomonadati</taxon>
        <taxon>Pseudomonadota</taxon>
        <taxon>Alphaproteobacteria</taxon>
        <taxon>Hyphomicrobiales</taxon>
        <taxon>Rhizobiaceae</taxon>
        <taxon>Rhizobium/Agrobacterium group</taxon>
        <taxon>Neorhizobium</taxon>
    </lineage>
</organism>
<dbReference type="Pfam" id="PF16868">
    <property type="entry name" value="NMT1_3"/>
    <property type="match status" value="1"/>
</dbReference>
<evidence type="ECO:0000256" key="1">
    <source>
        <dbReference type="SAM" id="SignalP"/>
    </source>
</evidence>
<dbReference type="EMBL" id="JBEAAL010000022">
    <property type="protein sequence ID" value="MEQ1407965.1"/>
    <property type="molecule type" value="Genomic_DNA"/>
</dbReference>
<dbReference type="InterPro" id="IPR011852">
    <property type="entry name" value="TRAP_TAXI"/>
</dbReference>
<proteinExistence type="predicted"/>
<keyword evidence="3" id="KW-1185">Reference proteome</keyword>
<dbReference type="Gene3D" id="3.40.190.10">
    <property type="entry name" value="Periplasmic binding protein-like II"/>
    <property type="match status" value="2"/>
</dbReference>
<evidence type="ECO:0000313" key="2">
    <source>
        <dbReference type="EMBL" id="MEQ1407965.1"/>
    </source>
</evidence>
<accession>A0ABV0M7V6</accession>
<gene>
    <name evidence="2" type="ORF">ABK249_23860</name>
</gene>
<dbReference type="PANTHER" id="PTHR42941">
    <property type="entry name" value="SLL1037 PROTEIN"/>
    <property type="match status" value="1"/>
</dbReference>
<dbReference type="SUPFAM" id="SSF53850">
    <property type="entry name" value="Periplasmic binding protein-like II"/>
    <property type="match status" value="1"/>
</dbReference>
<keyword evidence="1" id="KW-0732">Signal</keyword>
<name>A0ABV0M7V6_9HYPH</name>
<dbReference type="RefSeq" id="WP_227704015.1">
    <property type="nucleotide sequence ID" value="NZ_JBEAAL010000022.1"/>
</dbReference>
<dbReference type="PANTHER" id="PTHR42941:SF1">
    <property type="entry name" value="SLL1037 PROTEIN"/>
    <property type="match status" value="1"/>
</dbReference>